<sequence>MHSSCNFRLSSLLCLGQVWDKLVLIVLLLLALLGGLLPTQAVPSELNRAATPEKNGQTASPPGLQPAALPVRVFHRCTLYDGTGAAPIADAVLIVAADGTIQAVGSRQQVGAWPKEAEVIDLQGAVVIPGLVDTHSHVGLWSRPSVPGNADGNEISGPVQITLRALDAVNPDDPGLAMARAGGITTANIMPGSANVIGGGTVYVKLRPAATIEQMLLQGRLADGTPILGGLKMANGENPKGYGRLRQQAPFTRMKVAALQREAFVQARQRWQRRGEKAEPQAEDWDYQLLGEVLQRRRTVHFHCHRADDILTAVRLSEEFGFEVVLHHATEAYRVADILARKKIPVSLTLIDSPGGKAETIGLLEETAAILVRAGVPVAINTDDAVTESRYFLRTAAIALRGGLNEVQTLQALTLTPARLLHLDHRLGSLEKGKDADFVVLSGPPFSVYTQVLQTWIEGRKVFDRNRKSDWHYQVGGFALPDGGAELPGPLPPPRPPATVQTPSLPSGLAPLSQEAPPQLAILAGRVHIGDGTSISPGVVLIAQGRIRAVGTPQQVAIPPGTAVLTAAEVTPGLIDPFCVAGLSGAWNIPADQDQDELSHPNQAELRVVDGFNPREPLLSYLQAQGVTIVHVTPGRQNVIAGRSAIFRTDGPTVEAALLRADAALVVNLGEVPKAAYKDKAPQTRMAIAAIIRKAFADAQHYRQRGGAKGKDETVSLKQEALIPALEGRIPVIFVAQRRDDIQTALRIAAEFRLRPIIALGSEAYRLLSELKQAGAAVFLHPPMQRVGSSLETLHATTVSAFQLDKAGIPFALCTGFEGYVPKVRVLRHEAAMTLARGGLDHARTLRAVTLDTARLLGLDKDYGSLQVGKVADLVLYDGDPLEHATHVTHTIMAGRVVYNRADYLKLPLDRRILSATAAVSSEAPCCLFGW</sequence>
<dbReference type="Gene3D" id="3.20.20.140">
    <property type="entry name" value="Metal-dependent hydrolases"/>
    <property type="match status" value="2"/>
</dbReference>
<reference evidence="4 5" key="1">
    <citation type="submission" date="2020-07" db="EMBL/GenBank/DDBJ databases">
        <title>Thermogemmata thermophila gen. nov., sp. nov., a novel moderate thermophilic planctomycete from a Kamchatka hot spring.</title>
        <authorList>
            <person name="Elcheninov A.G."/>
            <person name="Podosokorskaya O.A."/>
            <person name="Kovaleva O.L."/>
            <person name="Novikov A."/>
            <person name="Bonch-Osmolovskaya E.A."/>
            <person name="Toshchakov S.V."/>
            <person name="Kublanov I.V."/>
        </authorList>
    </citation>
    <scope>NUCLEOTIDE SEQUENCE [LARGE SCALE GENOMIC DNA]</scope>
    <source>
        <strain evidence="4 5">2918</strain>
    </source>
</reference>
<dbReference type="Proteomes" id="UP000542342">
    <property type="component" value="Unassembled WGS sequence"/>
</dbReference>
<evidence type="ECO:0000259" key="2">
    <source>
        <dbReference type="Pfam" id="PF01979"/>
    </source>
</evidence>
<dbReference type="AlphaFoldDB" id="A0A7V8VG32"/>
<evidence type="ECO:0000256" key="1">
    <source>
        <dbReference type="SAM" id="MobiDB-lite"/>
    </source>
</evidence>
<evidence type="ECO:0000313" key="5">
    <source>
        <dbReference type="Proteomes" id="UP000542342"/>
    </source>
</evidence>
<dbReference type="SUPFAM" id="SSF51556">
    <property type="entry name" value="Metallo-dependent hydrolases"/>
    <property type="match status" value="2"/>
</dbReference>
<dbReference type="Pfam" id="PF07969">
    <property type="entry name" value="Amidohydro_3"/>
    <property type="match status" value="1"/>
</dbReference>
<feature type="domain" description="Amidohydrolase-related" evidence="2">
    <location>
        <begin position="126"/>
        <end position="461"/>
    </location>
</feature>
<dbReference type="PANTHER" id="PTHR43135">
    <property type="entry name" value="ALPHA-D-RIBOSE 1-METHYLPHOSPHONATE 5-TRIPHOSPHATE DIPHOSPHATASE"/>
    <property type="match status" value="1"/>
</dbReference>
<evidence type="ECO:0000313" key="4">
    <source>
        <dbReference type="EMBL" id="MBA2227291.1"/>
    </source>
</evidence>
<proteinExistence type="predicted"/>
<keyword evidence="4" id="KW-0378">Hydrolase</keyword>
<evidence type="ECO:0000259" key="3">
    <source>
        <dbReference type="Pfam" id="PF07969"/>
    </source>
</evidence>
<comment type="caution">
    <text evidence="4">The sequence shown here is derived from an EMBL/GenBank/DDBJ whole genome shotgun (WGS) entry which is preliminary data.</text>
</comment>
<dbReference type="InterPro" id="IPR011059">
    <property type="entry name" value="Metal-dep_hydrolase_composite"/>
</dbReference>
<dbReference type="InterPro" id="IPR032466">
    <property type="entry name" value="Metal_Hydrolase"/>
</dbReference>
<keyword evidence="5" id="KW-1185">Reference proteome</keyword>
<dbReference type="PANTHER" id="PTHR43135:SF3">
    <property type="entry name" value="ALPHA-D-RIBOSE 1-METHYLPHOSPHONATE 5-TRIPHOSPHATE DIPHOSPHATASE"/>
    <property type="match status" value="1"/>
</dbReference>
<name>A0A7V8VG32_9BACT</name>
<feature type="region of interest" description="Disordered" evidence="1">
    <location>
        <begin position="483"/>
        <end position="503"/>
    </location>
</feature>
<feature type="domain" description="Amidohydrolase 3" evidence="3">
    <location>
        <begin position="835"/>
        <end position="899"/>
    </location>
</feature>
<accession>A0A7V8VG32</accession>
<dbReference type="InterPro" id="IPR013108">
    <property type="entry name" value="Amidohydro_3"/>
</dbReference>
<dbReference type="Pfam" id="PF01979">
    <property type="entry name" value="Amidohydro_1"/>
    <property type="match status" value="1"/>
</dbReference>
<dbReference type="SUPFAM" id="SSF51338">
    <property type="entry name" value="Composite domain of metallo-dependent hydrolases"/>
    <property type="match status" value="2"/>
</dbReference>
<dbReference type="InterPro" id="IPR006680">
    <property type="entry name" value="Amidohydro-rel"/>
</dbReference>
<organism evidence="4 5">
    <name type="scientific">Thermogemmata fonticola</name>
    <dbReference type="NCBI Taxonomy" id="2755323"/>
    <lineage>
        <taxon>Bacteria</taxon>
        <taxon>Pseudomonadati</taxon>
        <taxon>Planctomycetota</taxon>
        <taxon>Planctomycetia</taxon>
        <taxon>Gemmatales</taxon>
        <taxon>Gemmataceae</taxon>
        <taxon>Thermogemmata</taxon>
    </lineage>
</organism>
<dbReference type="Gene3D" id="2.30.40.10">
    <property type="entry name" value="Urease, subunit C, domain 1"/>
    <property type="match status" value="2"/>
</dbReference>
<dbReference type="InterPro" id="IPR051781">
    <property type="entry name" value="Metallo-dep_Hydrolase"/>
</dbReference>
<dbReference type="EMBL" id="JACEFB010000012">
    <property type="protein sequence ID" value="MBA2227291.1"/>
    <property type="molecule type" value="Genomic_DNA"/>
</dbReference>
<dbReference type="GO" id="GO:0016810">
    <property type="term" value="F:hydrolase activity, acting on carbon-nitrogen (but not peptide) bonds"/>
    <property type="evidence" value="ECO:0007669"/>
    <property type="project" value="InterPro"/>
</dbReference>
<protein>
    <submittedName>
        <fullName evidence="4">Amidohydrolase family protein</fullName>
    </submittedName>
</protein>
<gene>
    <name evidence="4" type="ORF">H0921_14105</name>
</gene>